<feature type="domain" description="HTH araC/xylS-type" evidence="4">
    <location>
        <begin position="257"/>
        <end position="355"/>
    </location>
</feature>
<dbReference type="Pfam" id="PF01965">
    <property type="entry name" value="DJ-1_PfpI"/>
    <property type="match status" value="1"/>
</dbReference>
<dbReference type="SMART" id="SM00342">
    <property type="entry name" value="HTH_ARAC"/>
    <property type="match status" value="1"/>
</dbReference>
<keyword evidence="3" id="KW-0804">Transcription</keyword>
<dbReference type="CDD" id="cd03137">
    <property type="entry name" value="GATase1_AraC_1"/>
    <property type="match status" value="1"/>
</dbReference>
<name>A0ABN2CJH5_9MICO</name>
<accession>A0ABN2CJH5</accession>
<dbReference type="PANTHER" id="PTHR43130">
    <property type="entry name" value="ARAC-FAMILY TRANSCRIPTIONAL REGULATOR"/>
    <property type="match status" value="1"/>
</dbReference>
<proteinExistence type="predicted"/>
<sequence>MSEDVARICATSPVCEQRPDTTSSTNAQLRWNYANKHSAHPEETALRIAIYAFTGITMFHLSVPQMVFDEVTRQGLAPWETVLFSDDADPITTAEGYQITGVSGPEAASDAEVVVVPSWYDDGRPAGQPLQQLLVDSHDRGASIAGLCLGTFPIADSGLLAGRKAVTHWQGFDQLTQRHPDLEIDDSVLYIDHGDVITSAGTASALDACLHMVRTRLGAAAANQVARSLVIAPHRDGGQAQYIQRPLPEHSEDDPISRVLDWAVHHLGESLSVERLAAVAHMSVRTFIRSFRDSTGATPASWVRTRRLDEARRALETTGRSIGQIAADCGFGSVVTLRQNFAAAFQTTPSAYRRRFEAQPEPRDRPVGSAADSAAGVSALGDQFAGVN</sequence>
<protein>
    <submittedName>
        <fullName evidence="5">Helix-turn-helix domain-containing protein</fullName>
    </submittedName>
</protein>
<dbReference type="PROSITE" id="PS00041">
    <property type="entry name" value="HTH_ARAC_FAMILY_1"/>
    <property type="match status" value="1"/>
</dbReference>
<keyword evidence="2" id="KW-0238">DNA-binding</keyword>
<reference evidence="5 6" key="1">
    <citation type="journal article" date="2019" name="Int. J. Syst. Evol. Microbiol.">
        <title>The Global Catalogue of Microorganisms (GCM) 10K type strain sequencing project: providing services to taxonomists for standard genome sequencing and annotation.</title>
        <authorList>
            <consortium name="The Broad Institute Genomics Platform"/>
            <consortium name="The Broad Institute Genome Sequencing Center for Infectious Disease"/>
            <person name="Wu L."/>
            <person name="Ma J."/>
        </authorList>
    </citation>
    <scope>NUCLEOTIDE SEQUENCE [LARGE SCALE GENOMIC DNA]</scope>
    <source>
        <strain evidence="5 6">JCM 13319</strain>
    </source>
</reference>
<dbReference type="InterPro" id="IPR002818">
    <property type="entry name" value="DJ-1/PfpI"/>
</dbReference>
<dbReference type="Gene3D" id="3.40.50.880">
    <property type="match status" value="1"/>
</dbReference>
<dbReference type="SUPFAM" id="SSF46689">
    <property type="entry name" value="Homeodomain-like"/>
    <property type="match status" value="2"/>
</dbReference>
<evidence type="ECO:0000256" key="3">
    <source>
        <dbReference type="ARBA" id="ARBA00023163"/>
    </source>
</evidence>
<evidence type="ECO:0000259" key="4">
    <source>
        <dbReference type="PROSITE" id="PS01124"/>
    </source>
</evidence>
<keyword evidence="1" id="KW-0805">Transcription regulation</keyword>
<evidence type="ECO:0000313" key="5">
    <source>
        <dbReference type="EMBL" id="GAA1559825.1"/>
    </source>
</evidence>
<dbReference type="InterPro" id="IPR018060">
    <property type="entry name" value="HTH_AraC"/>
</dbReference>
<dbReference type="InterPro" id="IPR029062">
    <property type="entry name" value="Class_I_gatase-like"/>
</dbReference>
<dbReference type="Gene3D" id="1.10.10.60">
    <property type="entry name" value="Homeodomain-like"/>
    <property type="match status" value="1"/>
</dbReference>
<dbReference type="RefSeq" id="WP_346037188.1">
    <property type="nucleotide sequence ID" value="NZ_BAAALY010000018.1"/>
</dbReference>
<dbReference type="InterPro" id="IPR018062">
    <property type="entry name" value="HTH_AraC-typ_CS"/>
</dbReference>
<dbReference type="InterPro" id="IPR052158">
    <property type="entry name" value="INH-QAR"/>
</dbReference>
<dbReference type="PANTHER" id="PTHR43130:SF3">
    <property type="entry name" value="HTH-TYPE TRANSCRIPTIONAL REGULATOR RV1931C"/>
    <property type="match status" value="1"/>
</dbReference>
<evidence type="ECO:0000256" key="2">
    <source>
        <dbReference type="ARBA" id="ARBA00023125"/>
    </source>
</evidence>
<dbReference type="Pfam" id="PF12833">
    <property type="entry name" value="HTH_18"/>
    <property type="match status" value="1"/>
</dbReference>
<dbReference type="SUPFAM" id="SSF52317">
    <property type="entry name" value="Class I glutamine amidotransferase-like"/>
    <property type="match status" value="1"/>
</dbReference>
<gene>
    <name evidence="5" type="ORF">GCM10009691_37270</name>
</gene>
<comment type="caution">
    <text evidence="5">The sequence shown here is derived from an EMBL/GenBank/DDBJ whole genome shotgun (WGS) entry which is preliminary data.</text>
</comment>
<evidence type="ECO:0000256" key="1">
    <source>
        <dbReference type="ARBA" id="ARBA00023015"/>
    </source>
</evidence>
<evidence type="ECO:0000313" key="6">
    <source>
        <dbReference type="Proteomes" id="UP001501791"/>
    </source>
</evidence>
<dbReference type="Proteomes" id="UP001501791">
    <property type="component" value="Unassembled WGS sequence"/>
</dbReference>
<organism evidence="5 6">
    <name type="scientific">Brevibacterium picturae</name>
    <dbReference type="NCBI Taxonomy" id="260553"/>
    <lineage>
        <taxon>Bacteria</taxon>
        <taxon>Bacillati</taxon>
        <taxon>Actinomycetota</taxon>
        <taxon>Actinomycetes</taxon>
        <taxon>Micrococcales</taxon>
        <taxon>Brevibacteriaceae</taxon>
        <taxon>Brevibacterium</taxon>
    </lineage>
</organism>
<dbReference type="PROSITE" id="PS01124">
    <property type="entry name" value="HTH_ARAC_FAMILY_2"/>
    <property type="match status" value="1"/>
</dbReference>
<dbReference type="InterPro" id="IPR009057">
    <property type="entry name" value="Homeodomain-like_sf"/>
</dbReference>
<keyword evidence="6" id="KW-1185">Reference proteome</keyword>
<dbReference type="EMBL" id="BAAALY010000018">
    <property type="protein sequence ID" value="GAA1559825.1"/>
    <property type="molecule type" value="Genomic_DNA"/>
</dbReference>